<evidence type="ECO:0000256" key="2">
    <source>
        <dbReference type="RuleBase" id="RU363015"/>
    </source>
</evidence>
<dbReference type="GO" id="GO:0005829">
    <property type="term" value="C:cytosol"/>
    <property type="evidence" value="ECO:0007669"/>
    <property type="project" value="TreeGrafter"/>
</dbReference>
<keyword evidence="2" id="KW-0378">Hydrolase</keyword>
<sequence>MIEDFKSSDTWRVFRIQSELVEGFETLHGIGPAVSIFGSSRLPEDSFYYQEAFKVAKLLSEEGFSIITGGGPGIMEAANKGAKLGKGKSIGLNIEIPQEQYPNKYLDISLNFRYFFVRKLMFIKYSIGFVIFPGGFGTLDELFEALTLVQTGKILSFPIILYSSDYWKGLLEWFKNAPKNIGAISINDFKYFEVIDNPEAVCSYLKNYLTKLEVPIPPLHRVNNV</sequence>
<keyword evidence="4" id="KW-1185">Reference proteome</keyword>
<dbReference type="STRING" id="86166.TAGGR_1749"/>
<dbReference type="EMBL" id="BCNO01000001">
    <property type="protein sequence ID" value="GAQ94565.1"/>
    <property type="molecule type" value="Genomic_DNA"/>
</dbReference>
<accession>A0A0U9HXR1</accession>
<dbReference type="PANTHER" id="PTHR43393">
    <property type="entry name" value="CYTOKININ RIBOSIDE 5'-MONOPHOSPHATE PHOSPHORIBOHYDROLASE"/>
    <property type="match status" value="1"/>
</dbReference>
<dbReference type="InterPro" id="IPR052341">
    <property type="entry name" value="LOG_family_nucleotidases"/>
</dbReference>
<dbReference type="InterPro" id="IPR031100">
    <property type="entry name" value="LOG_fam"/>
</dbReference>
<dbReference type="PANTHER" id="PTHR43393:SF2">
    <property type="entry name" value="CYTOKININ RIBOSIDE 5'-MONOPHOSPHATE PHOSPHORIBOHYDROLASE"/>
    <property type="match status" value="1"/>
</dbReference>
<dbReference type="AlphaFoldDB" id="A0A0U9HXR1"/>
<dbReference type="RefSeq" id="WP_082673542.1">
    <property type="nucleotide sequence ID" value="NZ_BCNO01000001.1"/>
</dbReference>
<protein>
    <recommendedName>
        <fullName evidence="2">Cytokinin riboside 5'-monophosphate phosphoribohydrolase</fullName>
        <ecNumber evidence="2">3.2.2.n1</ecNumber>
    </recommendedName>
</protein>
<keyword evidence="2" id="KW-0203">Cytokinin biosynthesis</keyword>
<proteinExistence type="inferred from homology"/>
<name>A0A0U9HXR1_9BACT</name>
<organism evidence="3 4">
    <name type="scientific">Thermodesulfovibrio aggregans</name>
    <dbReference type="NCBI Taxonomy" id="86166"/>
    <lineage>
        <taxon>Bacteria</taxon>
        <taxon>Pseudomonadati</taxon>
        <taxon>Nitrospirota</taxon>
        <taxon>Thermodesulfovibrionia</taxon>
        <taxon>Thermodesulfovibrionales</taxon>
        <taxon>Thermodesulfovibrionaceae</taxon>
        <taxon>Thermodesulfovibrio</taxon>
    </lineage>
</organism>
<evidence type="ECO:0000313" key="4">
    <source>
        <dbReference type="Proteomes" id="UP000054976"/>
    </source>
</evidence>
<dbReference type="Gene3D" id="3.40.50.450">
    <property type="match status" value="1"/>
</dbReference>
<dbReference type="NCBIfam" id="TIGR00730">
    <property type="entry name" value="Rossman fold protein, TIGR00730 family"/>
    <property type="match status" value="1"/>
</dbReference>
<comment type="catalytic activity">
    <reaction evidence="1">
        <text>AMP + H2O = D-ribose 5-phosphate + adenine</text>
        <dbReference type="Rhea" id="RHEA:20129"/>
        <dbReference type="ChEBI" id="CHEBI:15377"/>
        <dbReference type="ChEBI" id="CHEBI:16708"/>
        <dbReference type="ChEBI" id="CHEBI:78346"/>
        <dbReference type="ChEBI" id="CHEBI:456215"/>
        <dbReference type="EC" id="3.2.2.4"/>
    </reaction>
</comment>
<gene>
    <name evidence="3" type="ORF">TAGGR_1749</name>
</gene>
<reference evidence="4" key="1">
    <citation type="submission" date="2016-01" db="EMBL/GenBank/DDBJ databases">
        <title>Draft genome sequence of Thermodesulfovibrio aggregans strain TGE-P1.</title>
        <authorList>
            <person name="Sekiguchi Y."/>
            <person name="Ohashi A."/>
            <person name="Matsuura N."/>
            <person name="Tourlousse M.D."/>
        </authorList>
    </citation>
    <scope>NUCLEOTIDE SEQUENCE [LARGE SCALE GENOMIC DNA]</scope>
    <source>
        <strain evidence="4">TGE-P1</strain>
    </source>
</reference>
<evidence type="ECO:0000313" key="3">
    <source>
        <dbReference type="EMBL" id="GAQ94565.1"/>
    </source>
</evidence>
<dbReference type="SUPFAM" id="SSF102405">
    <property type="entry name" value="MCP/YpsA-like"/>
    <property type="match status" value="1"/>
</dbReference>
<dbReference type="InterPro" id="IPR005269">
    <property type="entry name" value="LOG"/>
</dbReference>
<dbReference type="GO" id="GO:0009691">
    <property type="term" value="P:cytokinin biosynthetic process"/>
    <property type="evidence" value="ECO:0007669"/>
    <property type="project" value="UniProtKB-UniRule"/>
</dbReference>
<evidence type="ECO:0000256" key="1">
    <source>
        <dbReference type="ARBA" id="ARBA00000274"/>
    </source>
</evidence>
<dbReference type="FunFam" id="3.40.50.450:FF:000011">
    <property type="entry name" value="TIGR00730 family Rossman fold protein"/>
    <property type="match status" value="1"/>
</dbReference>
<comment type="caution">
    <text evidence="3">The sequence shown here is derived from an EMBL/GenBank/DDBJ whole genome shotgun (WGS) entry which is preliminary data.</text>
</comment>
<comment type="similarity">
    <text evidence="2">Belongs to the LOG family.</text>
</comment>
<dbReference type="Pfam" id="PF03641">
    <property type="entry name" value="Lysine_decarbox"/>
    <property type="match status" value="1"/>
</dbReference>
<dbReference type="EC" id="3.2.2.n1" evidence="2"/>
<dbReference type="Proteomes" id="UP000054976">
    <property type="component" value="Unassembled WGS sequence"/>
</dbReference>
<dbReference type="GO" id="GO:0008714">
    <property type="term" value="F:AMP nucleosidase activity"/>
    <property type="evidence" value="ECO:0007669"/>
    <property type="project" value="UniProtKB-EC"/>
</dbReference>
<dbReference type="OrthoDB" id="9801098at2"/>